<name>A0A023J381_9CAUD</name>
<reference evidence="1 2" key="1">
    <citation type="journal article" date="2014" name="Appl. Environ. Microbiol.">
        <title>The Plasmid Complement of Lactococcus lactis UC509.9 Encodes Multiple Bacteriophage Resistance Systems.</title>
        <authorList>
            <person name="Ainsworth S."/>
            <person name="Mahony J."/>
            <person name="van Sinderen D."/>
        </authorList>
    </citation>
    <scope>NUCLEOTIDE SEQUENCE [LARGE SCALE GENOMIC DNA]</scope>
</reference>
<dbReference type="Proteomes" id="UP000026903">
    <property type="component" value="Segment"/>
</dbReference>
<dbReference type="Pfam" id="PF07141">
    <property type="entry name" value="Phage_term_sma"/>
    <property type="match status" value="1"/>
</dbReference>
<dbReference type="EMBL" id="KF676640">
    <property type="protein sequence ID" value="AHC30257.1"/>
    <property type="molecule type" value="Genomic_DNA"/>
</dbReference>
<accession>A0A023J381</accession>
<organism evidence="1 2">
    <name type="scientific">Lactococcus phage SK1833</name>
    <dbReference type="NCBI Taxonomy" id="1414741"/>
    <lineage>
        <taxon>Viruses</taxon>
        <taxon>Duplodnaviria</taxon>
        <taxon>Heunggongvirae</taxon>
        <taxon>Uroviricota</taxon>
        <taxon>Caudoviricetes</taxon>
        <taxon>Skunavirus</taxon>
        <taxon>Skunavirus sk1</taxon>
    </lineage>
</organism>
<evidence type="ECO:0000313" key="1">
    <source>
        <dbReference type="EMBL" id="AHC30257.1"/>
    </source>
</evidence>
<gene>
    <name evidence="1" type="ORF">sk1833_001</name>
</gene>
<sequence>MQTQKGGRPTILPKMYEEPLFSQIIDKIESGCNDREIYTSLHCSAKTFRKWRDDNIKAYDEAKGIARGNLLELAESALASKLTVRTLKETETIYDADGNVEKVKVKEKELDKDSLVAMMVAKAGNPELYNPTEWRRLQQEESSAHDLKAKIEELDDYKLSKYKTPEIEVPEGFE</sequence>
<protein>
    <submittedName>
        <fullName evidence="1">Terminase small subunit</fullName>
    </submittedName>
</protein>
<evidence type="ECO:0000313" key="2">
    <source>
        <dbReference type="Proteomes" id="UP000026903"/>
    </source>
</evidence>
<dbReference type="InterPro" id="IPR010789">
    <property type="entry name" value="Terminase_ssu_Skunalikevirus"/>
</dbReference>
<proteinExistence type="predicted"/>